<dbReference type="EMBL" id="CDRZ01000250">
    <property type="protein sequence ID" value="CEO89595.1"/>
    <property type="molecule type" value="Genomic_DNA"/>
</dbReference>
<dbReference type="RefSeq" id="WP_052835581.1">
    <property type="nucleotide sequence ID" value="NZ_CDRZ01000250.1"/>
</dbReference>
<evidence type="ECO:0000259" key="1">
    <source>
        <dbReference type="Pfam" id="PF12392"/>
    </source>
</evidence>
<dbReference type="OrthoDB" id="9807498at2"/>
<dbReference type="PANTHER" id="PTHR30217:SF10">
    <property type="entry name" value="23S RRNA 5-HYDROXYCYTIDINE C2501 SYNTHASE"/>
    <property type="match status" value="1"/>
</dbReference>
<gene>
    <name evidence="2" type="ORF">SSCH_520056</name>
</gene>
<evidence type="ECO:0000313" key="2">
    <source>
        <dbReference type="EMBL" id="CEO89595.1"/>
    </source>
</evidence>
<dbReference type="InterPro" id="IPR051454">
    <property type="entry name" value="RNA/ubiquinone_mod_enzymes"/>
</dbReference>
<dbReference type="PANTHER" id="PTHR30217">
    <property type="entry name" value="PEPTIDASE U32 FAMILY"/>
    <property type="match status" value="1"/>
</dbReference>
<accession>A0A0B7MHQ0</accession>
<dbReference type="InterPro" id="IPR001539">
    <property type="entry name" value="Peptidase_U32"/>
</dbReference>
<keyword evidence="3" id="KW-1185">Reference proteome</keyword>
<reference evidence="3" key="1">
    <citation type="submission" date="2015-01" db="EMBL/GenBank/DDBJ databases">
        <authorList>
            <person name="Manzoor Shahid"/>
            <person name="Zubair Saima"/>
        </authorList>
    </citation>
    <scope>NUCLEOTIDE SEQUENCE [LARGE SCALE GENOMIC DNA]</scope>
    <source>
        <strain evidence="3">Sp3</strain>
    </source>
</reference>
<name>A0A0B7MHQ0_9FIRM</name>
<feature type="domain" description="Peptidase U32 collagenase" evidence="1">
    <location>
        <begin position="391"/>
        <end position="510"/>
    </location>
</feature>
<dbReference type="Pfam" id="PF12392">
    <property type="entry name" value="DUF3656"/>
    <property type="match status" value="1"/>
</dbReference>
<protein>
    <submittedName>
        <fullName evidence="2">Peptidase U32</fullName>
    </submittedName>
</protein>
<proteinExistence type="predicted"/>
<evidence type="ECO:0000313" key="3">
    <source>
        <dbReference type="Proteomes" id="UP000046155"/>
    </source>
</evidence>
<dbReference type="Pfam" id="PF01136">
    <property type="entry name" value="Peptidase_U32"/>
    <property type="match status" value="1"/>
</dbReference>
<organism evidence="2 3">
    <name type="scientific">Syntrophaceticus schinkii</name>
    <dbReference type="NCBI Taxonomy" id="499207"/>
    <lineage>
        <taxon>Bacteria</taxon>
        <taxon>Bacillati</taxon>
        <taxon>Bacillota</taxon>
        <taxon>Clostridia</taxon>
        <taxon>Thermoanaerobacterales</taxon>
        <taxon>Thermoanaerobacterales Family III. Incertae Sedis</taxon>
        <taxon>Syntrophaceticus</taxon>
    </lineage>
</organism>
<dbReference type="AlphaFoldDB" id="A0A0B7MHQ0"/>
<dbReference type="InterPro" id="IPR020988">
    <property type="entry name" value="Pept_U32_collagenase"/>
</dbReference>
<sequence length="551" mass="61830">MIKRKPELLAPAGDPQALKAAVENGADAVYLGGEMFGARAYAGNFDRSALKSALEYAHARNVRIYITVNTLVDNGELGELTDYLFFLYQEGADALIIQDLGAAGLIKGLFPDFPLHASTQMTVHNAAGVKFLEDMGFQRVILAREVGLADLMEIRKESLMELEVFVHGALCFCYSGQCLFSSMIGGRSGNRGCCAQPCRLPYHLVDEKGRELSGIPGEHPLSPKDLMLLRELPDLFIAGISSLKIEGRMKRPEYVAAVVRIYREALDRAWDDPQNYAVSSQEIHDLALVFNRGFTTGYFHGNPGRQLIGYTKPNNRGLYLGRVLRFEKGKIAFKTRLPLEAGDEIEFWTGDGSRGLTVEKMNFAGRKAEQVSPGSQVEISVSFHVQKGDRIFKTHDRRLAEQAHETITGISRRRVPLYVRVVAHLGEPLLLEGRDEDGFSAAVRGEFIGEKAIKHELTRETVRVQVDRLGNTPFDLMDLECDIEPGVMFPVSEINAVRRQLIIALENARLRRFQRSLPADLRDREKAYWFRLKERADICKKKPGTVFWISR</sequence>
<dbReference type="Proteomes" id="UP000046155">
    <property type="component" value="Unassembled WGS sequence"/>
</dbReference>